<dbReference type="GO" id="GO:0004421">
    <property type="term" value="F:hydroxymethylglutaryl-CoA synthase activity"/>
    <property type="evidence" value="ECO:0007669"/>
    <property type="project" value="UniProtKB-EC"/>
</dbReference>
<dbReference type="PANTHER" id="PTHR43323:SF2">
    <property type="entry name" value="HYDROXYMETHYLGLUTARYL-COA SYNTHASE"/>
    <property type="match status" value="1"/>
</dbReference>
<dbReference type="NCBIfam" id="TIGR01835">
    <property type="entry name" value="HMG-CoA-S_prok"/>
    <property type="match status" value="1"/>
</dbReference>
<dbReference type="InterPro" id="IPR016039">
    <property type="entry name" value="Thiolase-like"/>
</dbReference>
<dbReference type="EMBL" id="CP122566">
    <property type="protein sequence ID" value="WGH92881.1"/>
    <property type="molecule type" value="Genomic_DNA"/>
</dbReference>
<dbReference type="InterPro" id="IPR011554">
    <property type="entry name" value="HMG_CoA_synthase_prok"/>
</dbReference>
<keyword evidence="7" id="KW-0012">Acyltransferase</keyword>
<feature type="binding site" evidence="4">
    <location>
        <position position="246"/>
    </location>
    <ligand>
        <name>(3S)-3-hydroxy-3-methylglutaryl-CoA</name>
        <dbReference type="ChEBI" id="CHEBI:43074"/>
    </ligand>
</feature>
<dbReference type="Pfam" id="PF08540">
    <property type="entry name" value="HMG_CoA_synt_C"/>
    <property type="match status" value="2"/>
</dbReference>
<dbReference type="Pfam" id="PF01154">
    <property type="entry name" value="HMG_CoA_synt_N"/>
    <property type="match status" value="1"/>
</dbReference>
<evidence type="ECO:0000259" key="5">
    <source>
        <dbReference type="Pfam" id="PF01154"/>
    </source>
</evidence>
<feature type="binding site" evidence="4">
    <location>
        <position position="32"/>
    </location>
    <ligand>
        <name>(3S)-3-hydroxy-3-methylglutaryl-CoA</name>
        <dbReference type="ChEBI" id="CHEBI:43074"/>
    </ligand>
</feature>
<dbReference type="InterPro" id="IPR013528">
    <property type="entry name" value="HMG_CoA_synth_N"/>
</dbReference>
<dbReference type="SUPFAM" id="SSF53901">
    <property type="entry name" value="Thiolase-like"/>
    <property type="match status" value="2"/>
</dbReference>
<dbReference type="PANTHER" id="PTHR43323">
    <property type="entry name" value="3-HYDROXY-3-METHYLGLUTARYL COENZYME A SYNTHASE"/>
    <property type="match status" value="1"/>
</dbReference>
<dbReference type="Gene3D" id="3.40.47.10">
    <property type="match status" value="2"/>
</dbReference>
<feature type="binding site" evidence="4">
    <location>
        <position position="146"/>
    </location>
    <ligand>
        <name>(3S)-3-hydroxy-3-methylglutaryl-CoA</name>
        <dbReference type="ChEBI" id="CHEBI:43074"/>
    </ligand>
</feature>
<organism evidence="7 8">
    <name type="scientific">Auritidibacter ignavus</name>
    <dbReference type="NCBI Taxonomy" id="678932"/>
    <lineage>
        <taxon>Bacteria</taxon>
        <taxon>Bacillati</taxon>
        <taxon>Actinomycetota</taxon>
        <taxon>Actinomycetes</taxon>
        <taxon>Micrococcales</taxon>
        <taxon>Micrococcaceae</taxon>
        <taxon>Auritidibacter</taxon>
    </lineage>
</organism>
<feature type="active site" description="Acyl-thioester intermediate" evidence="3">
    <location>
        <position position="114"/>
    </location>
</feature>
<feature type="binding site" evidence="4">
    <location>
        <position position="276"/>
    </location>
    <ligand>
        <name>(3S)-3-hydroxy-3-methylglutaryl-CoA</name>
        <dbReference type="ChEBI" id="CHEBI:43074"/>
    </ligand>
</feature>
<evidence type="ECO:0000313" key="7">
    <source>
        <dbReference type="EMBL" id="WGH92881.1"/>
    </source>
</evidence>
<dbReference type="EC" id="2.3.3.10" evidence="7"/>
<reference evidence="7 8" key="1">
    <citation type="submission" date="2023-03" db="EMBL/GenBank/DDBJ databases">
        <title>Complete genome sequences of several Auritidibacter ignavus strains isolated from ear infections.</title>
        <authorList>
            <person name="Baehr T."/>
            <person name="Baumhoegger A.M."/>
        </authorList>
    </citation>
    <scope>NUCLEOTIDE SEQUENCE [LARGE SCALE GENOMIC DNA]</scope>
    <source>
        <strain evidence="7 8">BABAE-6</strain>
    </source>
</reference>
<feature type="active site" description="Proton donor/acceptor" evidence="3">
    <location>
        <position position="237"/>
    </location>
</feature>
<feature type="active site" description="Proton donor/acceptor" evidence="3">
    <location>
        <position position="82"/>
    </location>
</feature>
<sequence>MTQYSIGLTDLDVATTGYVLSLDDLADYQGTDPAKYHLGLGQDCFSVPGADEDIVTLAATAASRLVARHPEHKITQLYFATETGVDQSKSAGVFVHQLLGLAPNVRTVELKQACYSATAALQLAVGHITRFPQEQVLVIASDIARYALDTPGEPTQGAGAVAMLVSAEPHLVALEPVTGFYTADVNDFWRPTDSSTPYVNGHLSLDAYLDATAGAYDDAMRRAPGLDLEDIDRFLHHQPFTKMARKAHRHLGQHLGVELDDALIEESMSVNRQLGNSYTASLYFALAAQLTNNAELARKRLGFFSYGSGSVAEFFTGVVQPGYTVHLDYLEHLQADLNARKTLSVEQYRQLHHSYRLDSDNYTTPTDTATSFRFAGVTDHVRQYETGLLPS</sequence>
<dbReference type="CDD" id="cd00827">
    <property type="entry name" value="init_cond_enzymes"/>
    <property type="match status" value="1"/>
</dbReference>
<name>A0AAJ6DC82_9MICC</name>
<proteinExistence type="inferred from homology"/>
<feature type="domain" description="Hydroxymethylglutaryl-coenzyme A synthase C-terminal" evidence="6">
    <location>
        <begin position="261"/>
        <end position="350"/>
    </location>
</feature>
<dbReference type="RefSeq" id="WP_279674766.1">
    <property type="nucleotide sequence ID" value="NZ_CP122566.1"/>
</dbReference>
<keyword evidence="8" id="KW-1185">Reference proteome</keyword>
<evidence type="ECO:0000256" key="1">
    <source>
        <dbReference type="ARBA" id="ARBA00007061"/>
    </source>
</evidence>
<evidence type="ECO:0000313" key="8">
    <source>
        <dbReference type="Proteomes" id="UP001224674"/>
    </source>
</evidence>
<evidence type="ECO:0000256" key="2">
    <source>
        <dbReference type="ARBA" id="ARBA00022679"/>
    </source>
</evidence>
<dbReference type="Proteomes" id="UP001224674">
    <property type="component" value="Chromosome"/>
</dbReference>
<keyword evidence="2 7" id="KW-0808">Transferase</keyword>
<gene>
    <name evidence="7" type="ORF">QDX21_11375</name>
</gene>
<evidence type="ECO:0000256" key="4">
    <source>
        <dbReference type="PIRSR" id="PIRSR611554-2"/>
    </source>
</evidence>
<comment type="similarity">
    <text evidence="1">Belongs to the thiolase-like superfamily. HMG-CoA synthase family.</text>
</comment>
<evidence type="ECO:0000256" key="3">
    <source>
        <dbReference type="PIRSR" id="PIRSR611554-1"/>
    </source>
</evidence>
<feature type="domain" description="Hydroxymethylglutaryl-coenzyme A synthase N-terminal" evidence="5">
    <location>
        <begin position="6"/>
        <end position="167"/>
    </location>
</feature>
<dbReference type="GO" id="GO:0006084">
    <property type="term" value="P:acetyl-CoA metabolic process"/>
    <property type="evidence" value="ECO:0007669"/>
    <property type="project" value="InterPro"/>
</dbReference>
<dbReference type="InterPro" id="IPR013746">
    <property type="entry name" value="HMG_CoA_synt_C_dom"/>
</dbReference>
<evidence type="ECO:0000259" key="6">
    <source>
        <dbReference type="Pfam" id="PF08540"/>
    </source>
</evidence>
<feature type="domain" description="Hydroxymethylglutaryl-coenzyme A synthase C-terminal" evidence="6">
    <location>
        <begin position="177"/>
        <end position="249"/>
    </location>
</feature>
<dbReference type="AlphaFoldDB" id="A0AAJ6DC82"/>
<accession>A0AAJ6DC82</accession>
<protein>
    <submittedName>
        <fullName evidence="7">Hydroxymethylglutaryl-CoA synthase</fullName>
        <ecNumber evidence="7">2.3.3.10</ecNumber>
    </submittedName>
</protein>